<organism evidence="1">
    <name type="scientific">Mesocestoides corti</name>
    <name type="common">Flatworm</name>
    <dbReference type="NCBI Taxonomy" id="53468"/>
    <lineage>
        <taxon>Eukaryota</taxon>
        <taxon>Metazoa</taxon>
        <taxon>Spiralia</taxon>
        <taxon>Lophotrochozoa</taxon>
        <taxon>Platyhelminthes</taxon>
        <taxon>Cestoda</taxon>
        <taxon>Eucestoda</taxon>
        <taxon>Cyclophyllidea</taxon>
        <taxon>Mesocestoididae</taxon>
        <taxon>Mesocestoides</taxon>
    </lineage>
</organism>
<protein>
    <submittedName>
        <fullName evidence="1">Uncharacterized protein</fullName>
    </submittedName>
</protein>
<evidence type="ECO:0000313" key="1">
    <source>
        <dbReference type="WBParaSite" id="MCU_003514-RA"/>
    </source>
</evidence>
<reference evidence="1" key="1">
    <citation type="submission" date="2019-11" db="UniProtKB">
        <authorList>
            <consortium name="WormBaseParasite"/>
        </authorList>
    </citation>
    <scope>IDENTIFICATION</scope>
</reference>
<name>A0A5K3EWD6_MESCO</name>
<dbReference type="AlphaFoldDB" id="A0A5K3EWD6"/>
<sequence length="64" mass="7741">MSWCGADIKARGEYQDPVFERQLLRFTCTFVHIAPLWEISINLMKNYRTITHCDMTRFHKHHFV</sequence>
<dbReference type="WBParaSite" id="MCU_003514-RA">
    <property type="protein sequence ID" value="MCU_003514-RA"/>
    <property type="gene ID" value="MCU_003514"/>
</dbReference>
<proteinExistence type="predicted"/>
<accession>A0A5K3EWD6</accession>